<evidence type="ECO:0000313" key="5">
    <source>
        <dbReference type="Proteomes" id="UP000621510"/>
    </source>
</evidence>
<evidence type="ECO:0000313" key="4">
    <source>
        <dbReference type="EMBL" id="MBL1118636.1"/>
    </source>
</evidence>
<dbReference type="CDD" id="cd16936">
    <property type="entry name" value="HATPase_RsbW-like"/>
    <property type="match status" value="1"/>
</dbReference>
<proteinExistence type="predicted"/>
<dbReference type="InterPro" id="IPR036457">
    <property type="entry name" value="PPM-type-like_dom_sf"/>
</dbReference>
<dbReference type="SUPFAM" id="SSF55781">
    <property type="entry name" value="GAF domain-like"/>
    <property type="match status" value="1"/>
</dbReference>
<dbReference type="InterPro" id="IPR052016">
    <property type="entry name" value="Bact_Sigma-Reg"/>
</dbReference>
<dbReference type="Gene3D" id="3.30.565.10">
    <property type="entry name" value="Histidine kinase-like ATPase, C-terminal domain"/>
    <property type="match status" value="1"/>
</dbReference>
<dbReference type="InterPro" id="IPR029016">
    <property type="entry name" value="GAF-like_dom_sf"/>
</dbReference>
<sequence>MSSARDDDAALVEAHERLLSGRTIGKAVRGPIQSSWRRCNSMGLTADRLQAAYTADVDIGGKLTYVARPVLDRLETRLAGVPATIFLTDERARLLQRRAGEPSLNRRLESLQLAPGFGIPEELVGTNGIGTALVMTGPAFVCGREHFADAWSGLACAGAPVRDPFSGQVLGVLDLTCMHLDADPTMADIVAEAARSIEERLLDGVSARERALLETYRSARGVGVGQSGSPMERLGPRDRRVLEERATELISSGRTGFAEVRLSHGRAAVLLSRPIGHWSGVSGFSVEAAFPGEGIFPLLAQGSPDTGSPDTGPGVPRFPTPRPAIVSAPQPRTPAVPADQWLLAVGEPGIGQLALRARQRLGLIADAGFRIGTTLDVSRTAEELTEVVVPRFADFAAVDLPDCVLLGEEPIRVDGPLRRTAIRGTHEGAHLYSVDDVITFHPSMPQAQALATGEPVREPRLSEAPGWIAHDPVRGSKILSAGVHSLIAVPMLARGTVLGVVSFYRSKASGSFEEDDLVLAEELVGRAAVCVDNARRFTREQTMALMLQRSMLPSGMPAQHAVEVAHRYLPAKAGVRGDWFDVIPLSGARVALVVGDIVGHGMHAAATMGRLRTAVHNFSALDLATDEILTQLDDLVIRFDLDDQRAGKADGGIAGASCLYAVYDPSTRRCTLGRAGHPPPAVVLPDGTVDFPHMPVAPPLGVGGLPFETVDVELPEGSLVVLYTDGLIAHLGQCDLDRGFAHLLRILAQAARTPEEVCEALGALLPADPSDDIAVLVARTRALDASQFASWDLPSDPAVVSRVRADVDEQLAEWELGDLGFTTALVVSELVTNAIRYGAEPIQLRLLQDSTLICEVADGSSIAPRMRRAHTTDENGRGLFLVAQLAQRWGTRYTASGKVIWAEQPLPGRSVQ</sequence>
<dbReference type="PANTHER" id="PTHR43156">
    <property type="entry name" value="STAGE II SPORULATION PROTEIN E-RELATED"/>
    <property type="match status" value="1"/>
</dbReference>
<keyword evidence="1" id="KW-0378">Hydrolase</keyword>
<dbReference type="InterPro" id="IPR003594">
    <property type="entry name" value="HATPase_dom"/>
</dbReference>
<dbReference type="Proteomes" id="UP000621510">
    <property type="component" value="Unassembled WGS sequence"/>
</dbReference>
<accession>A0ABS1Q1T4</accession>
<dbReference type="Pfam" id="PF07228">
    <property type="entry name" value="SpoIIE"/>
    <property type="match status" value="1"/>
</dbReference>
<dbReference type="Pfam" id="PF01590">
    <property type="entry name" value="GAF"/>
    <property type="match status" value="2"/>
</dbReference>
<keyword evidence="5" id="KW-1185">Reference proteome</keyword>
<evidence type="ECO:0000256" key="1">
    <source>
        <dbReference type="ARBA" id="ARBA00022801"/>
    </source>
</evidence>
<evidence type="ECO:0000259" key="3">
    <source>
        <dbReference type="SMART" id="SM00331"/>
    </source>
</evidence>
<evidence type="ECO:0000259" key="2">
    <source>
        <dbReference type="SMART" id="SM00065"/>
    </source>
</evidence>
<gene>
    <name evidence="4" type="ORF">JK364_40655</name>
</gene>
<dbReference type="Gene3D" id="3.30.450.40">
    <property type="match status" value="2"/>
</dbReference>
<dbReference type="Gene3D" id="3.60.40.10">
    <property type="entry name" value="PPM-type phosphatase domain"/>
    <property type="match status" value="1"/>
</dbReference>
<dbReference type="SUPFAM" id="SSF81606">
    <property type="entry name" value="PP2C-like"/>
    <property type="match status" value="1"/>
</dbReference>
<comment type="caution">
    <text evidence="4">The sequence shown here is derived from an EMBL/GenBank/DDBJ whole genome shotgun (WGS) entry which is preliminary data.</text>
</comment>
<dbReference type="InterPro" id="IPR003018">
    <property type="entry name" value="GAF"/>
</dbReference>
<name>A0ABS1Q1T4_9ACTN</name>
<dbReference type="SMART" id="SM00331">
    <property type="entry name" value="PP2C_SIG"/>
    <property type="match status" value="1"/>
</dbReference>
<feature type="domain" description="GAF" evidence="2">
    <location>
        <begin position="376"/>
        <end position="541"/>
    </location>
</feature>
<dbReference type="SMART" id="SM00065">
    <property type="entry name" value="GAF"/>
    <property type="match status" value="1"/>
</dbReference>
<feature type="domain" description="PPM-type phosphatase" evidence="3">
    <location>
        <begin position="559"/>
        <end position="780"/>
    </location>
</feature>
<dbReference type="InterPro" id="IPR001932">
    <property type="entry name" value="PPM-type_phosphatase-like_dom"/>
</dbReference>
<organism evidence="4 5">
    <name type="scientific">Streptomyces endocoffeicus</name>
    <dbReference type="NCBI Taxonomy" id="2898945"/>
    <lineage>
        <taxon>Bacteria</taxon>
        <taxon>Bacillati</taxon>
        <taxon>Actinomycetota</taxon>
        <taxon>Actinomycetes</taxon>
        <taxon>Kitasatosporales</taxon>
        <taxon>Streptomycetaceae</taxon>
        <taxon>Streptomyces</taxon>
    </lineage>
</organism>
<dbReference type="EMBL" id="JAERRG010000024">
    <property type="protein sequence ID" value="MBL1118636.1"/>
    <property type="molecule type" value="Genomic_DNA"/>
</dbReference>
<dbReference type="InterPro" id="IPR036890">
    <property type="entry name" value="HATPase_C_sf"/>
</dbReference>
<dbReference type="PANTHER" id="PTHR43156:SF2">
    <property type="entry name" value="STAGE II SPORULATION PROTEIN E"/>
    <property type="match status" value="1"/>
</dbReference>
<dbReference type="Pfam" id="PF13581">
    <property type="entry name" value="HATPase_c_2"/>
    <property type="match status" value="1"/>
</dbReference>
<dbReference type="SUPFAM" id="SSF55874">
    <property type="entry name" value="ATPase domain of HSP90 chaperone/DNA topoisomerase II/histidine kinase"/>
    <property type="match status" value="1"/>
</dbReference>
<protein>
    <submittedName>
        <fullName evidence="4">SpoIIE family protein phosphatase</fullName>
    </submittedName>
</protein>
<reference evidence="4 5" key="1">
    <citation type="submission" date="2021-01" db="EMBL/GenBank/DDBJ databases">
        <title>WGS of actinomycetes isolated from Thailand.</title>
        <authorList>
            <person name="Thawai C."/>
        </authorList>
    </citation>
    <scope>NUCLEOTIDE SEQUENCE [LARGE SCALE GENOMIC DNA]</scope>
    <source>
        <strain evidence="4 5">CA3R110</strain>
    </source>
</reference>